<proteinExistence type="predicted"/>
<feature type="region of interest" description="Disordered" evidence="1">
    <location>
        <begin position="84"/>
        <end position="110"/>
    </location>
</feature>
<dbReference type="EMBL" id="JAINUF010000021">
    <property type="protein sequence ID" value="KAJ8334193.1"/>
    <property type="molecule type" value="Genomic_DNA"/>
</dbReference>
<gene>
    <name evidence="2" type="ORF">SKAU_G00398320</name>
</gene>
<protein>
    <submittedName>
        <fullName evidence="2">Uncharacterized protein</fullName>
    </submittedName>
</protein>
<comment type="caution">
    <text evidence="2">The sequence shown here is derived from an EMBL/GenBank/DDBJ whole genome shotgun (WGS) entry which is preliminary data.</text>
</comment>
<name>A0A9Q1E8I3_SYNKA</name>
<feature type="compositionally biased region" description="Basic and acidic residues" evidence="1">
    <location>
        <begin position="89"/>
        <end position="98"/>
    </location>
</feature>
<feature type="compositionally biased region" description="Polar residues" evidence="1">
    <location>
        <begin position="99"/>
        <end position="110"/>
    </location>
</feature>
<sequence>MGLAHPICCECVEVWHVQRRCPGRRKERETLNPNPRPRTLFRSSWGMLVFPGVILSKYQPTLKCYAGPNPREVIVDVQTMQAPAGVGRPLDRPDRKGLNSDQRQQFQGLI</sequence>
<dbReference type="Proteomes" id="UP001152622">
    <property type="component" value="Chromosome 21"/>
</dbReference>
<keyword evidence="3" id="KW-1185">Reference proteome</keyword>
<evidence type="ECO:0000313" key="2">
    <source>
        <dbReference type="EMBL" id="KAJ8334193.1"/>
    </source>
</evidence>
<evidence type="ECO:0000256" key="1">
    <source>
        <dbReference type="SAM" id="MobiDB-lite"/>
    </source>
</evidence>
<organism evidence="2 3">
    <name type="scientific">Synaphobranchus kaupii</name>
    <name type="common">Kaup's arrowtooth eel</name>
    <dbReference type="NCBI Taxonomy" id="118154"/>
    <lineage>
        <taxon>Eukaryota</taxon>
        <taxon>Metazoa</taxon>
        <taxon>Chordata</taxon>
        <taxon>Craniata</taxon>
        <taxon>Vertebrata</taxon>
        <taxon>Euteleostomi</taxon>
        <taxon>Actinopterygii</taxon>
        <taxon>Neopterygii</taxon>
        <taxon>Teleostei</taxon>
        <taxon>Anguilliformes</taxon>
        <taxon>Synaphobranchidae</taxon>
        <taxon>Synaphobranchus</taxon>
    </lineage>
</organism>
<reference evidence="2" key="1">
    <citation type="journal article" date="2023" name="Science">
        <title>Genome structures resolve the early diversification of teleost fishes.</title>
        <authorList>
            <person name="Parey E."/>
            <person name="Louis A."/>
            <person name="Montfort J."/>
            <person name="Bouchez O."/>
            <person name="Roques C."/>
            <person name="Iampietro C."/>
            <person name="Lluch J."/>
            <person name="Castinel A."/>
            <person name="Donnadieu C."/>
            <person name="Desvignes T."/>
            <person name="Floi Bucao C."/>
            <person name="Jouanno E."/>
            <person name="Wen M."/>
            <person name="Mejri S."/>
            <person name="Dirks R."/>
            <person name="Jansen H."/>
            <person name="Henkel C."/>
            <person name="Chen W.J."/>
            <person name="Zahm M."/>
            <person name="Cabau C."/>
            <person name="Klopp C."/>
            <person name="Thompson A.W."/>
            <person name="Robinson-Rechavi M."/>
            <person name="Braasch I."/>
            <person name="Lecointre G."/>
            <person name="Bobe J."/>
            <person name="Postlethwait J.H."/>
            <person name="Berthelot C."/>
            <person name="Roest Crollius H."/>
            <person name="Guiguen Y."/>
        </authorList>
    </citation>
    <scope>NUCLEOTIDE SEQUENCE</scope>
    <source>
        <strain evidence="2">WJC10195</strain>
    </source>
</reference>
<evidence type="ECO:0000313" key="3">
    <source>
        <dbReference type="Proteomes" id="UP001152622"/>
    </source>
</evidence>
<dbReference type="AlphaFoldDB" id="A0A9Q1E8I3"/>
<accession>A0A9Q1E8I3</accession>